<dbReference type="Proteomes" id="UP000262878">
    <property type="component" value="Unassembled WGS sequence"/>
</dbReference>
<comment type="caution">
    <text evidence="2">The sequence shown here is derived from an EMBL/GenBank/DDBJ whole genome shotgun (WGS) entry which is preliminary data.</text>
</comment>
<dbReference type="PANTHER" id="PTHR11102">
    <property type="entry name" value="SEL-1-LIKE PROTEIN"/>
    <property type="match status" value="1"/>
</dbReference>
<dbReference type="InterPro" id="IPR050767">
    <property type="entry name" value="Sel1_AlgK"/>
</dbReference>
<name>A0A348WNA2_9GAMM</name>
<feature type="chain" id="PRO_5016790455" evidence="1">
    <location>
        <begin position="21"/>
        <end position="210"/>
    </location>
</feature>
<keyword evidence="2" id="KW-0966">Cell projection</keyword>
<evidence type="ECO:0000313" key="3">
    <source>
        <dbReference type="Proteomes" id="UP000262878"/>
    </source>
</evidence>
<protein>
    <submittedName>
        <fullName evidence="2">Flagellar protein MotX</fullName>
    </submittedName>
</protein>
<dbReference type="InterPro" id="IPR006597">
    <property type="entry name" value="Sel1-like"/>
</dbReference>
<dbReference type="InterPro" id="IPR011990">
    <property type="entry name" value="TPR-like_helical_dom_sf"/>
</dbReference>
<dbReference type="SUPFAM" id="SSF81901">
    <property type="entry name" value="HCP-like"/>
    <property type="match status" value="1"/>
</dbReference>
<dbReference type="PANTHER" id="PTHR11102:SF160">
    <property type="entry name" value="ERAD-ASSOCIATED E3 UBIQUITIN-PROTEIN LIGASE COMPONENT HRD3"/>
    <property type="match status" value="1"/>
</dbReference>
<organism evidence="2 3">
    <name type="scientific">Idiomarina baltica</name>
    <dbReference type="NCBI Taxonomy" id="190892"/>
    <lineage>
        <taxon>Bacteria</taxon>
        <taxon>Pseudomonadati</taxon>
        <taxon>Pseudomonadota</taxon>
        <taxon>Gammaproteobacteria</taxon>
        <taxon>Alteromonadales</taxon>
        <taxon>Idiomarinaceae</taxon>
        <taxon>Idiomarina</taxon>
    </lineage>
</organism>
<reference evidence="2 3" key="1">
    <citation type="journal article" date="2018" name="Nat. Biotechnol.">
        <title>A standardized bacterial taxonomy based on genome phylogeny substantially revises the tree of life.</title>
        <authorList>
            <person name="Parks D.H."/>
            <person name="Chuvochina M."/>
            <person name="Waite D.W."/>
            <person name="Rinke C."/>
            <person name="Skarshewski A."/>
            <person name="Chaumeil P.A."/>
            <person name="Hugenholtz P."/>
        </authorList>
    </citation>
    <scope>NUCLEOTIDE SEQUENCE [LARGE SCALE GENOMIC DNA]</scope>
    <source>
        <strain evidence="2">UBA9360</strain>
    </source>
</reference>
<dbReference type="Pfam" id="PF08238">
    <property type="entry name" value="Sel1"/>
    <property type="match status" value="2"/>
</dbReference>
<dbReference type="STRING" id="314276.OS145_03532"/>
<keyword evidence="2" id="KW-0969">Cilium</keyword>
<dbReference type="SMART" id="SM00671">
    <property type="entry name" value="SEL1"/>
    <property type="match status" value="3"/>
</dbReference>
<dbReference type="AlphaFoldDB" id="A0A348WNA2"/>
<proteinExistence type="predicted"/>
<dbReference type="EMBL" id="DMUP01000099">
    <property type="protein sequence ID" value="HAR56014.1"/>
    <property type="molecule type" value="Genomic_DNA"/>
</dbReference>
<dbReference type="Gene3D" id="1.25.40.10">
    <property type="entry name" value="Tetratricopeptide repeat domain"/>
    <property type="match status" value="1"/>
</dbReference>
<accession>A0A348WNA2</accession>
<dbReference type="RefSeq" id="WP_286682155.1">
    <property type="nucleotide sequence ID" value="NZ_DAIRLQ010000009.1"/>
</dbReference>
<feature type="signal peptide" evidence="1">
    <location>
        <begin position="1"/>
        <end position="20"/>
    </location>
</feature>
<evidence type="ECO:0000256" key="1">
    <source>
        <dbReference type="SAM" id="SignalP"/>
    </source>
</evidence>
<keyword evidence="2" id="KW-0282">Flagellum</keyword>
<gene>
    <name evidence="2" type="ORF">DCR58_04415</name>
</gene>
<keyword evidence="1" id="KW-0732">Signal</keyword>
<evidence type="ECO:0000313" key="2">
    <source>
        <dbReference type="EMBL" id="HAR56014.1"/>
    </source>
</evidence>
<sequence>MRHAVIILALAMFCSTYAEAQEQSGEIEAVQLYSDAELVDMFAKNTHLHRVEIEDRCQLVQDIQAQADIEKRPTYQFLYGDMLAWGVCYQQDEALGILYMEKAAKQGLIAALEQLGRYYHKGTLVQKDIDKAILYLREAASLGNVPAQLRVADILIAGEGSPYDFKSVYRWLHESVTADKRTHQAIAQRMEQLAELMPPSVVEEAKSPLN</sequence>